<feature type="active site" evidence="3">
    <location>
        <position position="88"/>
    </location>
</feature>
<dbReference type="SUPFAM" id="SSF53720">
    <property type="entry name" value="ALDH-like"/>
    <property type="match status" value="1"/>
</dbReference>
<dbReference type="Pfam" id="PF00171">
    <property type="entry name" value="Aldedh"/>
    <property type="match status" value="2"/>
</dbReference>
<name>A0A5P1FMQ7_ASPOF</name>
<dbReference type="InterPro" id="IPR016161">
    <property type="entry name" value="Ald_DH/histidinol_DH"/>
</dbReference>
<dbReference type="InterPro" id="IPR015590">
    <property type="entry name" value="Aldehyde_DH_dom"/>
</dbReference>
<keyword evidence="5" id="KW-0732">Signal</keyword>
<dbReference type="EMBL" id="CM007381">
    <property type="protein sequence ID" value="ONK79402.1"/>
    <property type="molecule type" value="Genomic_DNA"/>
</dbReference>
<keyword evidence="2 4" id="KW-0560">Oxidoreductase</keyword>
<feature type="signal peptide" evidence="5">
    <location>
        <begin position="1"/>
        <end position="19"/>
    </location>
</feature>
<gene>
    <name evidence="7" type="ORF">A4U43_C01F5990</name>
</gene>
<dbReference type="FunFam" id="3.40.309.10:FF:000001">
    <property type="entry name" value="Mitochondrial aldehyde dehydrogenase 2"/>
    <property type="match status" value="1"/>
</dbReference>
<dbReference type="InterPro" id="IPR016163">
    <property type="entry name" value="Ald_DH_C"/>
</dbReference>
<dbReference type="PANTHER" id="PTHR11699">
    <property type="entry name" value="ALDEHYDE DEHYDROGENASE-RELATED"/>
    <property type="match status" value="1"/>
</dbReference>
<feature type="domain" description="Aldehyde dehydrogenase" evidence="6">
    <location>
        <begin position="119"/>
        <end position="230"/>
    </location>
</feature>
<accession>A0A5P1FMQ7</accession>
<proteinExistence type="inferred from homology"/>
<protein>
    <recommendedName>
        <fullName evidence="6">Aldehyde dehydrogenase domain-containing protein</fullName>
    </recommendedName>
</protein>
<evidence type="ECO:0000259" key="6">
    <source>
        <dbReference type="Pfam" id="PF00171"/>
    </source>
</evidence>
<dbReference type="InterPro" id="IPR029510">
    <property type="entry name" value="Ald_DH_CS_GLU"/>
</dbReference>
<feature type="chain" id="PRO_5024378995" description="Aldehyde dehydrogenase domain-containing protein" evidence="5">
    <location>
        <begin position="20"/>
        <end position="247"/>
    </location>
</feature>
<evidence type="ECO:0000256" key="2">
    <source>
        <dbReference type="ARBA" id="ARBA00023002"/>
    </source>
</evidence>
<dbReference type="Proteomes" id="UP000243459">
    <property type="component" value="Chromosome 1"/>
</dbReference>
<evidence type="ECO:0000313" key="8">
    <source>
        <dbReference type="Proteomes" id="UP000243459"/>
    </source>
</evidence>
<evidence type="ECO:0000313" key="7">
    <source>
        <dbReference type="EMBL" id="ONK79402.1"/>
    </source>
</evidence>
<dbReference type="AlphaFoldDB" id="A0A5P1FMQ7"/>
<sequence length="247" mass="26637">MPWNLPMLLFAWKIGLALACGNALALKTAEQTPAFALYAGLPAEGVLNIVSGFGPTAGTAIAGHMEVDKAKSYSDSLQKATLKPVTLELGGKSPMIIVDDADVDQAVELRHSALFFNQIDDKQFKKILGYIKSGLDSGASLITGGERIGSKGYVIEPTIFSDVKDDMAIAKDEIFGPVQTILKFNDLDEAIKRANNSRYGLAAGVFTSNIGKANTLARALEVGTVWVKCFDSFRGIQDERAWKREGY</sequence>
<dbReference type="PROSITE" id="PS00687">
    <property type="entry name" value="ALDEHYDE_DEHYDR_GLU"/>
    <property type="match status" value="1"/>
</dbReference>
<dbReference type="InterPro" id="IPR016162">
    <property type="entry name" value="Ald_DH_N"/>
</dbReference>
<dbReference type="Gramene" id="ONK79402">
    <property type="protein sequence ID" value="ONK79402"/>
    <property type="gene ID" value="A4U43_C01F5990"/>
</dbReference>
<dbReference type="Gene3D" id="3.40.605.10">
    <property type="entry name" value="Aldehyde Dehydrogenase, Chain A, domain 1"/>
    <property type="match status" value="1"/>
</dbReference>
<feature type="domain" description="Aldehyde dehydrogenase" evidence="6">
    <location>
        <begin position="1"/>
        <end position="118"/>
    </location>
</feature>
<evidence type="ECO:0000256" key="4">
    <source>
        <dbReference type="RuleBase" id="RU003345"/>
    </source>
</evidence>
<evidence type="ECO:0000256" key="5">
    <source>
        <dbReference type="SAM" id="SignalP"/>
    </source>
</evidence>
<comment type="similarity">
    <text evidence="1 4">Belongs to the aldehyde dehydrogenase family.</text>
</comment>
<keyword evidence="8" id="KW-1185">Reference proteome</keyword>
<organism evidence="7 8">
    <name type="scientific">Asparagus officinalis</name>
    <name type="common">Garden asparagus</name>
    <dbReference type="NCBI Taxonomy" id="4686"/>
    <lineage>
        <taxon>Eukaryota</taxon>
        <taxon>Viridiplantae</taxon>
        <taxon>Streptophyta</taxon>
        <taxon>Embryophyta</taxon>
        <taxon>Tracheophyta</taxon>
        <taxon>Spermatophyta</taxon>
        <taxon>Magnoliopsida</taxon>
        <taxon>Liliopsida</taxon>
        <taxon>Asparagales</taxon>
        <taxon>Asparagaceae</taxon>
        <taxon>Asparagoideae</taxon>
        <taxon>Asparagus</taxon>
    </lineage>
</organism>
<evidence type="ECO:0000256" key="3">
    <source>
        <dbReference type="PROSITE-ProRule" id="PRU10007"/>
    </source>
</evidence>
<evidence type="ECO:0000256" key="1">
    <source>
        <dbReference type="ARBA" id="ARBA00009986"/>
    </source>
</evidence>
<reference evidence="8" key="1">
    <citation type="journal article" date="2017" name="Nat. Commun.">
        <title>The asparagus genome sheds light on the origin and evolution of a young Y chromosome.</title>
        <authorList>
            <person name="Harkess A."/>
            <person name="Zhou J."/>
            <person name="Xu C."/>
            <person name="Bowers J.E."/>
            <person name="Van der Hulst R."/>
            <person name="Ayyampalayam S."/>
            <person name="Mercati F."/>
            <person name="Riccardi P."/>
            <person name="McKain M.R."/>
            <person name="Kakrana A."/>
            <person name="Tang H."/>
            <person name="Ray J."/>
            <person name="Groenendijk J."/>
            <person name="Arikit S."/>
            <person name="Mathioni S.M."/>
            <person name="Nakano M."/>
            <person name="Shan H."/>
            <person name="Telgmann-Rauber A."/>
            <person name="Kanno A."/>
            <person name="Yue Z."/>
            <person name="Chen H."/>
            <person name="Li W."/>
            <person name="Chen Y."/>
            <person name="Xu X."/>
            <person name="Zhang Y."/>
            <person name="Luo S."/>
            <person name="Chen H."/>
            <person name="Gao J."/>
            <person name="Mao Z."/>
            <person name="Pires J.C."/>
            <person name="Luo M."/>
            <person name="Kudrna D."/>
            <person name="Wing R.A."/>
            <person name="Meyers B.C."/>
            <person name="Yi K."/>
            <person name="Kong H."/>
            <person name="Lavrijsen P."/>
            <person name="Sunseri F."/>
            <person name="Falavigna A."/>
            <person name="Ye Y."/>
            <person name="Leebens-Mack J.H."/>
            <person name="Chen G."/>
        </authorList>
    </citation>
    <scope>NUCLEOTIDE SEQUENCE [LARGE SCALE GENOMIC DNA]</scope>
    <source>
        <strain evidence="8">cv. DH0086</strain>
    </source>
</reference>
<dbReference type="Gene3D" id="3.40.309.10">
    <property type="entry name" value="Aldehyde Dehydrogenase, Chain A, domain 2"/>
    <property type="match status" value="1"/>
</dbReference>
<dbReference type="GO" id="GO:0016620">
    <property type="term" value="F:oxidoreductase activity, acting on the aldehyde or oxo group of donors, NAD or NADP as acceptor"/>
    <property type="evidence" value="ECO:0007669"/>
    <property type="project" value="InterPro"/>
</dbReference>
<dbReference type="OMA" id="EASSHFW"/>